<feature type="compositionally biased region" description="Acidic residues" evidence="1">
    <location>
        <begin position="174"/>
        <end position="187"/>
    </location>
</feature>
<reference evidence="2 3" key="1">
    <citation type="submission" date="2019-10" db="EMBL/GenBank/DDBJ databases">
        <authorList>
            <person name="Palmer J.M."/>
        </authorList>
    </citation>
    <scope>NUCLEOTIDE SEQUENCE [LARGE SCALE GENOMIC DNA]</scope>
    <source>
        <strain evidence="2 3">TWF694</strain>
    </source>
</reference>
<dbReference type="AlphaFoldDB" id="A0AAV9WZC1"/>
<comment type="caution">
    <text evidence="2">The sequence shown here is derived from an EMBL/GenBank/DDBJ whole genome shotgun (WGS) entry which is preliminary data.</text>
</comment>
<evidence type="ECO:0000256" key="1">
    <source>
        <dbReference type="SAM" id="MobiDB-lite"/>
    </source>
</evidence>
<feature type="region of interest" description="Disordered" evidence="1">
    <location>
        <begin position="106"/>
        <end position="187"/>
    </location>
</feature>
<proteinExistence type="predicted"/>
<name>A0AAV9WZC1_9PEZI</name>
<dbReference type="EMBL" id="JAVHJO010000013">
    <property type="protein sequence ID" value="KAK6530059.1"/>
    <property type="molecule type" value="Genomic_DNA"/>
</dbReference>
<organism evidence="2 3">
    <name type="scientific">Orbilia ellipsospora</name>
    <dbReference type="NCBI Taxonomy" id="2528407"/>
    <lineage>
        <taxon>Eukaryota</taxon>
        <taxon>Fungi</taxon>
        <taxon>Dikarya</taxon>
        <taxon>Ascomycota</taxon>
        <taxon>Pezizomycotina</taxon>
        <taxon>Orbiliomycetes</taxon>
        <taxon>Orbiliales</taxon>
        <taxon>Orbiliaceae</taxon>
        <taxon>Orbilia</taxon>
    </lineage>
</organism>
<feature type="compositionally biased region" description="Acidic residues" evidence="1">
    <location>
        <begin position="112"/>
        <end position="124"/>
    </location>
</feature>
<evidence type="ECO:0000313" key="2">
    <source>
        <dbReference type="EMBL" id="KAK6530059.1"/>
    </source>
</evidence>
<evidence type="ECO:0000313" key="3">
    <source>
        <dbReference type="Proteomes" id="UP001365542"/>
    </source>
</evidence>
<sequence>MAVCMESRTDNYIHGASMMPNSYYPSYTYDAFDSDFYKCLCEDLAKELDFPDETDLRRISQLELFGSSWETDPYKKLLLRCLDHSIPRLREPLPLPRSRGGSVDFSVFSDENPADLDSDVEDESLTVPTVPPPSPILSAMGGEGDSSGQDPPFFNDFHFPQSTDAIDGGKAANEIDDDDSDDEEDNQGDAAAYFGLAASEITEARRIRRQQPQVESPPRHYHRRVASTGLLATVVTGDGSIIWHFKEFS</sequence>
<accession>A0AAV9WZC1</accession>
<gene>
    <name evidence="2" type="ORF">TWF694_003433</name>
</gene>
<protein>
    <submittedName>
        <fullName evidence="2">Uncharacterized protein</fullName>
    </submittedName>
</protein>
<dbReference type="Proteomes" id="UP001365542">
    <property type="component" value="Unassembled WGS sequence"/>
</dbReference>
<keyword evidence="3" id="KW-1185">Reference proteome</keyword>